<protein>
    <submittedName>
        <fullName evidence="12">Membrane protein</fullName>
    </submittedName>
</protein>
<comment type="similarity">
    <text evidence="2">Belongs to the peptidase C40 family.</text>
</comment>
<feature type="chain" id="PRO_5001919058" evidence="10">
    <location>
        <begin position="22"/>
        <end position="191"/>
    </location>
</feature>
<dbReference type="GO" id="GO:0008234">
    <property type="term" value="F:cysteine-type peptidase activity"/>
    <property type="evidence" value="ECO:0007669"/>
    <property type="project" value="UniProtKB-KW"/>
</dbReference>
<evidence type="ECO:0000313" key="12">
    <source>
        <dbReference type="EMBL" id="KGD72248.1"/>
    </source>
</evidence>
<keyword evidence="6" id="KW-0788">Thiol protease</keyword>
<evidence type="ECO:0000256" key="8">
    <source>
        <dbReference type="ARBA" id="ARBA00023139"/>
    </source>
</evidence>
<keyword evidence="3" id="KW-0645">Protease</keyword>
<dbReference type="EMBL" id="JPKR02000003">
    <property type="protein sequence ID" value="KGD72248.1"/>
    <property type="molecule type" value="Genomic_DNA"/>
</dbReference>
<dbReference type="NCBIfam" id="NF008096">
    <property type="entry name" value="PRK10838.1"/>
    <property type="match status" value="1"/>
</dbReference>
<dbReference type="InterPro" id="IPR038765">
    <property type="entry name" value="Papain-like_cys_pep_sf"/>
</dbReference>
<comment type="subcellular location">
    <subcellularLocation>
        <location evidence="1">Membrane</location>
        <topology evidence="1">Lipid-anchor</topology>
    </subcellularLocation>
</comment>
<evidence type="ECO:0000256" key="5">
    <source>
        <dbReference type="ARBA" id="ARBA00022801"/>
    </source>
</evidence>
<dbReference type="PANTHER" id="PTHR47360:SF3">
    <property type="entry name" value="MUREIN DD-ENDOPEPTIDASE MEPS_MUREIN LD-CARBOXYPEPTIDASE"/>
    <property type="match status" value="1"/>
</dbReference>
<keyword evidence="13" id="KW-1185">Reference proteome</keyword>
<keyword evidence="5" id="KW-0378">Hydrolase</keyword>
<sequence>MVKSQPTLRYIWRVVPAIALATLLSACSTPGNNTARVEKHEVKNQSGFLLQASQDEFEQMVRNVDVKTKIMDQYADWKGVRYRMGGDTKRGIDCSAFVQRTFREQFGLDLPRSTSGQQDTGSKIARNKLRPGDLVLFRAGSTGRHVGIYLGNNNFVHASTSSGVMISNLNDSYWKTRYREARRVLSNNVQS</sequence>
<dbReference type="GO" id="GO:0016020">
    <property type="term" value="C:membrane"/>
    <property type="evidence" value="ECO:0007669"/>
    <property type="project" value="UniProtKB-SubCell"/>
</dbReference>
<dbReference type="PROSITE" id="PS51935">
    <property type="entry name" value="NLPC_P60"/>
    <property type="match status" value="1"/>
</dbReference>
<evidence type="ECO:0000256" key="6">
    <source>
        <dbReference type="ARBA" id="ARBA00022807"/>
    </source>
</evidence>
<accession>A0A095UCT6</accession>
<dbReference type="eggNOG" id="COG0791">
    <property type="taxonomic scope" value="Bacteria"/>
</dbReference>
<dbReference type="InterPro" id="IPR000064">
    <property type="entry name" value="NLP_P60_dom"/>
</dbReference>
<evidence type="ECO:0000256" key="9">
    <source>
        <dbReference type="ARBA" id="ARBA00023288"/>
    </source>
</evidence>
<evidence type="ECO:0000256" key="4">
    <source>
        <dbReference type="ARBA" id="ARBA00022729"/>
    </source>
</evidence>
<name>A0A095UCT6_9GAMM</name>
<dbReference type="SUPFAM" id="SSF54001">
    <property type="entry name" value="Cysteine proteinases"/>
    <property type="match status" value="1"/>
</dbReference>
<dbReference type="GO" id="GO:0006508">
    <property type="term" value="P:proteolysis"/>
    <property type="evidence" value="ECO:0007669"/>
    <property type="project" value="UniProtKB-KW"/>
</dbReference>
<dbReference type="AlphaFoldDB" id="A0A095UCT6"/>
<dbReference type="Gene3D" id="3.90.1720.10">
    <property type="entry name" value="endopeptidase domain like (from Nostoc punctiforme)"/>
    <property type="match status" value="1"/>
</dbReference>
<feature type="domain" description="NlpC/P60" evidence="11">
    <location>
        <begin position="64"/>
        <end position="185"/>
    </location>
</feature>
<dbReference type="InterPro" id="IPR052062">
    <property type="entry name" value="Murein_DD/LD_carboxypeptidase"/>
</dbReference>
<dbReference type="Proteomes" id="UP000029577">
    <property type="component" value="Unassembled WGS sequence"/>
</dbReference>
<evidence type="ECO:0000256" key="1">
    <source>
        <dbReference type="ARBA" id="ARBA00004635"/>
    </source>
</evidence>
<keyword evidence="4 10" id="KW-0732">Signal</keyword>
<reference evidence="12" key="1">
    <citation type="submission" date="2014-12" db="EMBL/GenBank/DDBJ databases">
        <title>The draft genome of the Tatumella morbirosei type strain, LMG23360T isolated from pineapple rot.</title>
        <authorList>
            <person name="Smits T.H."/>
            <person name="Palmer M."/>
            <person name="Venter S.N."/>
            <person name="Duffy B."/>
            <person name="Steenkamp E.T."/>
            <person name="Chan W.Y."/>
            <person name="Coutinho T.A."/>
            <person name="Coetzee M.P."/>
            <person name="De Maayer P."/>
        </authorList>
    </citation>
    <scope>NUCLEOTIDE SEQUENCE [LARGE SCALE GENOMIC DNA]</scope>
    <source>
        <strain evidence="12">LMG 23360</strain>
    </source>
</reference>
<dbReference type="STRING" id="642227.HA49_16000"/>
<organism evidence="12 13">
    <name type="scientific">Tatumella morbirosei</name>
    <dbReference type="NCBI Taxonomy" id="642227"/>
    <lineage>
        <taxon>Bacteria</taxon>
        <taxon>Pseudomonadati</taxon>
        <taxon>Pseudomonadota</taxon>
        <taxon>Gammaproteobacteria</taxon>
        <taxon>Enterobacterales</taxon>
        <taxon>Erwiniaceae</taxon>
        <taxon>Tatumella</taxon>
    </lineage>
</organism>
<evidence type="ECO:0000256" key="10">
    <source>
        <dbReference type="SAM" id="SignalP"/>
    </source>
</evidence>
<dbReference type="PANTHER" id="PTHR47360">
    <property type="entry name" value="MUREIN DD-ENDOPEPTIDASE MEPS/MUREIN LD-CARBOXYPEPTIDASE"/>
    <property type="match status" value="1"/>
</dbReference>
<evidence type="ECO:0000259" key="11">
    <source>
        <dbReference type="PROSITE" id="PS51935"/>
    </source>
</evidence>
<evidence type="ECO:0000313" key="13">
    <source>
        <dbReference type="Proteomes" id="UP000029577"/>
    </source>
</evidence>
<dbReference type="PROSITE" id="PS51257">
    <property type="entry name" value="PROKAR_LIPOPROTEIN"/>
    <property type="match status" value="1"/>
</dbReference>
<dbReference type="OrthoDB" id="9807055at2"/>
<keyword evidence="9" id="KW-0449">Lipoprotein</keyword>
<evidence type="ECO:0000256" key="7">
    <source>
        <dbReference type="ARBA" id="ARBA00023136"/>
    </source>
</evidence>
<keyword evidence="8" id="KW-0564">Palmitate</keyword>
<keyword evidence="7" id="KW-0472">Membrane</keyword>
<evidence type="ECO:0000256" key="2">
    <source>
        <dbReference type="ARBA" id="ARBA00007074"/>
    </source>
</evidence>
<proteinExistence type="inferred from homology"/>
<feature type="signal peptide" evidence="10">
    <location>
        <begin position="1"/>
        <end position="21"/>
    </location>
</feature>
<comment type="caution">
    <text evidence="12">The sequence shown here is derived from an EMBL/GenBank/DDBJ whole genome shotgun (WGS) entry which is preliminary data.</text>
</comment>
<gene>
    <name evidence="12" type="primary">spr</name>
    <name evidence="12" type="synonym">yeiV</name>
    <name evidence="12" type="ORF">HA49_16000</name>
</gene>
<evidence type="ECO:0000256" key="3">
    <source>
        <dbReference type="ARBA" id="ARBA00022670"/>
    </source>
</evidence>
<dbReference type="RefSeq" id="WP_038021625.1">
    <property type="nucleotide sequence ID" value="NZ_JPKR02000003.1"/>
</dbReference>
<dbReference type="Pfam" id="PF00877">
    <property type="entry name" value="NLPC_P60"/>
    <property type="match status" value="1"/>
</dbReference>